<evidence type="ECO:0000313" key="5">
    <source>
        <dbReference type="EMBL" id="GAA4624837.1"/>
    </source>
</evidence>
<dbReference type="Proteomes" id="UP001501442">
    <property type="component" value="Unassembled WGS sequence"/>
</dbReference>
<evidence type="ECO:0000256" key="4">
    <source>
        <dbReference type="PROSITE-ProRule" id="PRU00742"/>
    </source>
</evidence>
<sequence length="310" mass="32924">MVHVTRSIAVLDAPSNLGLRPPYDGHQPGVRGLAAALRGHDLVDRLGATDAGGVEPPPYSFADEPVTGFRNGPAIADFSVRLADRVGRILDEGRFPLVLGGDCGIVLGPVLALRRRGAYGLVYLDGHDDYSPLRDPESRHGRFAAGGMGLALATGHGPAALADLEGLGPYVAEEHAVHIGVQYEPEDLVLYDNEPFQTSPIHRYPIEYVREHGAAAATEAGRRDLAAAPVEGYWIHIDADVLDKSVMPAVDSPNPDGLSFPEFTEALAILLADPRAVGMHVGIYDPELDPSGEAGRALVDALVTAFTARR</sequence>
<accession>A0ABP8U666</accession>
<proteinExistence type="inferred from homology"/>
<comment type="similarity">
    <text evidence="4">Belongs to the arginase family.</text>
</comment>
<dbReference type="Pfam" id="PF00491">
    <property type="entry name" value="Arginase"/>
    <property type="match status" value="1"/>
</dbReference>
<dbReference type="PROSITE" id="PS51409">
    <property type="entry name" value="ARGINASE_2"/>
    <property type="match status" value="1"/>
</dbReference>
<dbReference type="PANTHER" id="PTHR43782">
    <property type="entry name" value="ARGINASE"/>
    <property type="match status" value="1"/>
</dbReference>
<protein>
    <submittedName>
        <fullName evidence="5">Arginase family protein</fullName>
    </submittedName>
</protein>
<keyword evidence="6" id="KW-1185">Reference proteome</keyword>
<evidence type="ECO:0000256" key="1">
    <source>
        <dbReference type="ARBA" id="ARBA00022723"/>
    </source>
</evidence>
<keyword evidence="2" id="KW-0378">Hydrolase</keyword>
<keyword evidence="1" id="KW-0479">Metal-binding</keyword>
<comment type="caution">
    <text evidence="5">The sequence shown here is derived from an EMBL/GenBank/DDBJ whole genome shotgun (WGS) entry which is preliminary data.</text>
</comment>
<reference evidence="6" key="1">
    <citation type="journal article" date="2019" name="Int. J. Syst. Evol. Microbiol.">
        <title>The Global Catalogue of Microorganisms (GCM) 10K type strain sequencing project: providing services to taxonomists for standard genome sequencing and annotation.</title>
        <authorList>
            <consortium name="The Broad Institute Genomics Platform"/>
            <consortium name="The Broad Institute Genome Sequencing Center for Infectious Disease"/>
            <person name="Wu L."/>
            <person name="Ma J."/>
        </authorList>
    </citation>
    <scope>NUCLEOTIDE SEQUENCE [LARGE SCALE GENOMIC DNA]</scope>
    <source>
        <strain evidence="6">JCM 17939</strain>
    </source>
</reference>
<keyword evidence="3" id="KW-0464">Manganese</keyword>
<dbReference type="InterPro" id="IPR023696">
    <property type="entry name" value="Ureohydrolase_dom_sf"/>
</dbReference>
<dbReference type="CDD" id="cd09999">
    <property type="entry name" value="Arginase-like_1"/>
    <property type="match status" value="1"/>
</dbReference>
<dbReference type="InterPro" id="IPR006035">
    <property type="entry name" value="Ureohydrolase"/>
</dbReference>
<dbReference type="EMBL" id="BAABHK010000003">
    <property type="protein sequence ID" value="GAA4624837.1"/>
    <property type="molecule type" value="Genomic_DNA"/>
</dbReference>
<evidence type="ECO:0000256" key="3">
    <source>
        <dbReference type="ARBA" id="ARBA00023211"/>
    </source>
</evidence>
<organism evidence="5 6">
    <name type="scientific">Actinoallomurus vinaceus</name>
    <dbReference type="NCBI Taxonomy" id="1080074"/>
    <lineage>
        <taxon>Bacteria</taxon>
        <taxon>Bacillati</taxon>
        <taxon>Actinomycetota</taxon>
        <taxon>Actinomycetes</taxon>
        <taxon>Streptosporangiales</taxon>
        <taxon>Thermomonosporaceae</taxon>
        <taxon>Actinoallomurus</taxon>
    </lineage>
</organism>
<dbReference type="SUPFAM" id="SSF52768">
    <property type="entry name" value="Arginase/deacetylase"/>
    <property type="match status" value="1"/>
</dbReference>
<dbReference type="PANTHER" id="PTHR43782:SF3">
    <property type="entry name" value="ARGINASE"/>
    <property type="match status" value="1"/>
</dbReference>
<dbReference type="Gene3D" id="3.40.800.10">
    <property type="entry name" value="Ureohydrolase domain"/>
    <property type="match status" value="1"/>
</dbReference>
<name>A0ABP8U666_9ACTN</name>
<evidence type="ECO:0000313" key="6">
    <source>
        <dbReference type="Proteomes" id="UP001501442"/>
    </source>
</evidence>
<gene>
    <name evidence="5" type="ORF">GCM10023196_026630</name>
</gene>
<evidence type="ECO:0000256" key="2">
    <source>
        <dbReference type="ARBA" id="ARBA00022801"/>
    </source>
</evidence>